<dbReference type="RefSeq" id="WP_044236280.1">
    <property type="nucleotide sequence ID" value="NZ_ASRX01000005.1"/>
</dbReference>
<feature type="compositionally biased region" description="Polar residues" evidence="1">
    <location>
        <begin position="503"/>
        <end position="529"/>
    </location>
</feature>
<evidence type="ECO:0000313" key="2">
    <source>
        <dbReference type="EMBL" id="EYF08298.1"/>
    </source>
</evidence>
<dbReference type="EMBL" id="ASRX01000005">
    <property type="protein sequence ID" value="EYF08298.1"/>
    <property type="molecule type" value="Genomic_DNA"/>
</dbReference>
<organism evidence="2 3">
    <name type="scientific">Chondromyces apiculatus DSM 436</name>
    <dbReference type="NCBI Taxonomy" id="1192034"/>
    <lineage>
        <taxon>Bacteria</taxon>
        <taxon>Pseudomonadati</taxon>
        <taxon>Myxococcota</taxon>
        <taxon>Polyangia</taxon>
        <taxon>Polyangiales</taxon>
        <taxon>Polyangiaceae</taxon>
        <taxon>Chondromyces</taxon>
    </lineage>
</organism>
<feature type="region of interest" description="Disordered" evidence="1">
    <location>
        <begin position="417"/>
        <end position="579"/>
    </location>
</feature>
<feature type="compositionally biased region" description="Basic residues" evidence="1">
    <location>
        <begin position="478"/>
        <end position="489"/>
    </location>
</feature>
<dbReference type="InterPro" id="IPR052159">
    <property type="entry name" value="Competence_DNA_uptake"/>
</dbReference>
<comment type="caution">
    <text evidence="2">The sequence shown here is derived from an EMBL/GenBank/DDBJ whole genome shotgun (WGS) entry which is preliminary data.</text>
</comment>
<name>A0A017TG71_9BACT</name>
<proteinExistence type="predicted"/>
<feature type="compositionally biased region" description="Basic and acidic residues" evidence="1">
    <location>
        <begin position="144"/>
        <end position="153"/>
    </location>
</feature>
<dbReference type="eggNOG" id="COG2333">
    <property type="taxonomic scope" value="Bacteria"/>
</dbReference>
<dbReference type="OrthoDB" id="9790149at2"/>
<dbReference type="PANTHER" id="PTHR30619:SF1">
    <property type="entry name" value="RECOMBINATION PROTEIN 2"/>
    <property type="match status" value="1"/>
</dbReference>
<evidence type="ECO:0000313" key="3">
    <source>
        <dbReference type="Proteomes" id="UP000019678"/>
    </source>
</evidence>
<dbReference type="Gene3D" id="3.60.15.10">
    <property type="entry name" value="Ribonuclease Z/Hydroxyacylglutathione hydrolase-like"/>
    <property type="match status" value="1"/>
</dbReference>
<accession>A0A017TG71</accession>
<dbReference type="SUPFAM" id="SSF56281">
    <property type="entry name" value="Metallo-hydrolase/oxidoreductase"/>
    <property type="match status" value="1"/>
</dbReference>
<keyword evidence="3" id="KW-1185">Reference proteome</keyword>
<protein>
    <submittedName>
        <fullName evidence="2">FHA domain protein</fullName>
    </submittedName>
</protein>
<dbReference type="AlphaFoldDB" id="A0A017TG71"/>
<reference evidence="2 3" key="1">
    <citation type="submission" date="2013-05" db="EMBL/GenBank/DDBJ databases">
        <title>Genome assembly of Chondromyces apiculatus DSM 436.</title>
        <authorList>
            <person name="Sharma G."/>
            <person name="Khatri I."/>
            <person name="Kaur C."/>
            <person name="Mayilraj S."/>
            <person name="Subramanian S."/>
        </authorList>
    </citation>
    <scope>NUCLEOTIDE SEQUENCE [LARGE SCALE GENOMIC DNA]</scope>
    <source>
        <strain evidence="2 3">DSM 436</strain>
    </source>
</reference>
<feature type="compositionally biased region" description="Acidic residues" evidence="1">
    <location>
        <begin position="430"/>
        <end position="473"/>
    </location>
</feature>
<dbReference type="Proteomes" id="UP000019678">
    <property type="component" value="Unassembled WGS sequence"/>
</dbReference>
<feature type="region of interest" description="Disordered" evidence="1">
    <location>
        <begin position="144"/>
        <end position="169"/>
    </location>
</feature>
<feature type="compositionally biased region" description="Low complexity" evidence="1">
    <location>
        <begin position="564"/>
        <end position="573"/>
    </location>
</feature>
<dbReference type="PANTHER" id="PTHR30619">
    <property type="entry name" value="DNA INTERNALIZATION/COMPETENCE PROTEIN COMEC/REC2"/>
    <property type="match status" value="1"/>
</dbReference>
<feature type="compositionally biased region" description="Polar residues" evidence="1">
    <location>
        <begin position="417"/>
        <end position="427"/>
    </location>
</feature>
<sequence>MPPATLQIHQIDVGQGEAALIVYTPASAPGQQSPPQLVLIDGGHTTTGGGTIRRYMKSHGWDTIHKAIVTHYDNDHSEGIIALLKQDDIIVREVLYRDGADRRQDQGGDADAPLIPGVRVRRRPELFQSKPQQLTTLEAAIRTAEDREERRAEFANTPPPPPKSSRPVQDQPLILNEGVRQPGEPALTLEWMRPIVGRGNDENDNSLTMLLTYGNFTFYTAGDLTNEVQDTLAGELVKGNDGHVCAIKCGHHGARESTSPRFLKQTKAKLALISTGPNSYGHPHQETITALSSSPHIQRIKLTNSTVPRMGVPPRAAANEPPASGKVTVAGDDAHLGTVILAMTGDDANSPAHPVQIGHYTGGRFAWEEVRCDASSAPDYVSNYPRADHSQHQNKQILHGLATDPNDRWLNAANGLNVSQSDASPSSEPLDVDMEDADDSAEEEAYAEEAYAEDEPPEDEAMEDDNPKDEDYVEGGSKKGKATARRKGKGAASRRVAAASQRQGLSTQMQSLTVDPTDTLLASQTSTGDTPAATPGQDEAMTDVSTAQDPAAPQGFSIMPGPHQSQSNQQTVVRQRRRDRAKLHLKNVLGIRKR</sequence>
<dbReference type="STRING" id="1192034.CAP_6059"/>
<dbReference type="InterPro" id="IPR036866">
    <property type="entry name" value="RibonucZ/Hydroxyglut_hydro"/>
</dbReference>
<evidence type="ECO:0000256" key="1">
    <source>
        <dbReference type="SAM" id="MobiDB-lite"/>
    </source>
</evidence>
<feature type="compositionally biased region" description="Low complexity" evidence="1">
    <location>
        <begin position="490"/>
        <end position="502"/>
    </location>
</feature>
<gene>
    <name evidence="2" type="ORF">CAP_6059</name>
</gene>